<name>A0AAD7QLU7_9ASCO</name>
<sequence>MQFKFAVHLLSLLVLTTAVPLEPRDKPSKSKDVSPQAPMHTPIAEKSFHIPSTKGGKFNHGNPKYKAKGGCKKNHFKVKHHHHNGGIHDPHSPWNVHRDLPCICPIGHRMFWFFDDTFAYKADGTFVGAASNSVAVANDVDNPSNITDISITYEGDVTVAIPWTDSEAEIQYDIEARYAFWAYGPCIPIGPHHSWHIWSIVKFHGFKKYSHIGHTLAQYEYDEEKDKLSVSRHSTVYYGENSYPYGAFASISVSGTIYLYAIDPNSDQYDIHVAAAPQETVDDKDTWKYWDGSSKSWTKHAPNGSVRNKKLACIVGKLPFSSGNIFWSDYHNAYLLVFFSYFADSIFWAITAPTPVGPWDFTPIEIAKTTPGSNGYNYGGQATPVYYSNGNGQMGQKLVLSYTYQDNDTNWYPASDTVIFE</sequence>
<dbReference type="AlphaFoldDB" id="A0AAD7QLU7"/>
<gene>
    <name evidence="3" type="ORF">POJ06DRAFT_283112</name>
</gene>
<evidence type="ECO:0008006" key="5">
    <source>
        <dbReference type="Google" id="ProtNLM"/>
    </source>
</evidence>
<evidence type="ECO:0000313" key="4">
    <source>
        <dbReference type="Proteomes" id="UP001217417"/>
    </source>
</evidence>
<reference evidence="3" key="1">
    <citation type="submission" date="2023-03" db="EMBL/GenBank/DDBJ databases">
        <title>Near-Complete genome sequence of Lipomyces tetrasporous NRRL Y-64009, an oleaginous yeast capable of growing on lignocellulosic hydrolysates.</title>
        <authorList>
            <consortium name="Lawrence Berkeley National Laboratory"/>
            <person name="Jagtap S.S."/>
            <person name="Liu J.-J."/>
            <person name="Walukiewicz H.E."/>
            <person name="Pangilinan J."/>
            <person name="Lipzen A."/>
            <person name="Ahrendt S."/>
            <person name="Koriabine M."/>
            <person name="Cobaugh K."/>
            <person name="Salamov A."/>
            <person name="Yoshinaga Y."/>
            <person name="Ng V."/>
            <person name="Daum C."/>
            <person name="Grigoriev I.V."/>
            <person name="Slininger P.J."/>
            <person name="Dien B.S."/>
            <person name="Jin Y.-S."/>
            <person name="Rao C.V."/>
        </authorList>
    </citation>
    <scope>NUCLEOTIDE SEQUENCE</scope>
    <source>
        <strain evidence="3">NRRL Y-64009</strain>
    </source>
</reference>
<evidence type="ECO:0000256" key="1">
    <source>
        <dbReference type="SAM" id="MobiDB-lite"/>
    </source>
</evidence>
<evidence type="ECO:0000313" key="3">
    <source>
        <dbReference type="EMBL" id="KAJ8097715.1"/>
    </source>
</evidence>
<feature type="signal peptide" evidence="2">
    <location>
        <begin position="1"/>
        <end position="18"/>
    </location>
</feature>
<keyword evidence="4" id="KW-1185">Reference proteome</keyword>
<accession>A0AAD7QLU7</accession>
<protein>
    <recommendedName>
        <fullName evidence="5">DUF4185 domain-containing protein</fullName>
    </recommendedName>
</protein>
<feature type="chain" id="PRO_5042171112" description="DUF4185 domain-containing protein" evidence="2">
    <location>
        <begin position="19"/>
        <end position="421"/>
    </location>
</feature>
<dbReference type="Proteomes" id="UP001217417">
    <property type="component" value="Unassembled WGS sequence"/>
</dbReference>
<organism evidence="3 4">
    <name type="scientific">Lipomyces tetrasporus</name>
    <dbReference type="NCBI Taxonomy" id="54092"/>
    <lineage>
        <taxon>Eukaryota</taxon>
        <taxon>Fungi</taxon>
        <taxon>Dikarya</taxon>
        <taxon>Ascomycota</taxon>
        <taxon>Saccharomycotina</taxon>
        <taxon>Lipomycetes</taxon>
        <taxon>Lipomycetales</taxon>
        <taxon>Lipomycetaceae</taxon>
        <taxon>Lipomyces</taxon>
    </lineage>
</organism>
<feature type="compositionally biased region" description="Basic and acidic residues" evidence="1">
    <location>
        <begin position="23"/>
        <end position="32"/>
    </location>
</feature>
<feature type="region of interest" description="Disordered" evidence="1">
    <location>
        <begin position="23"/>
        <end position="62"/>
    </location>
</feature>
<dbReference type="EMBL" id="JARPMG010000010">
    <property type="protein sequence ID" value="KAJ8097715.1"/>
    <property type="molecule type" value="Genomic_DNA"/>
</dbReference>
<comment type="caution">
    <text evidence="3">The sequence shown here is derived from an EMBL/GenBank/DDBJ whole genome shotgun (WGS) entry which is preliminary data.</text>
</comment>
<dbReference type="GeneID" id="80885252"/>
<keyword evidence="2" id="KW-0732">Signal</keyword>
<dbReference type="RefSeq" id="XP_056041165.1">
    <property type="nucleotide sequence ID" value="XM_056190086.1"/>
</dbReference>
<evidence type="ECO:0000256" key="2">
    <source>
        <dbReference type="SAM" id="SignalP"/>
    </source>
</evidence>
<proteinExistence type="predicted"/>